<evidence type="ECO:0000313" key="2">
    <source>
        <dbReference type="Proteomes" id="UP000031668"/>
    </source>
</evidence>
<protein>
    <submittedName>
        <fullName evidence="1">General transcription factor II-I repeat domain-containing protein 2</fullName>
    </submittedName>
</protein>
<dbReference type="OrthoDB" id="1101576at2759"/>
<organism evidence="1 2">
    <name type="scientific">Thelohanellus kitauei</name>
    <name type="common">Myxosporean</name>
    <dbReference type="NCBI Taxonomy" id="669202"/>
    <lineage>
        <taxon>Eukaryota</taxon>
        <taxon>Metazoa</taxon>
        <taxon>Cnidaria</taxon>
        <taxon>Myxozoa</taxon>
        <taxon>Myxosporea</taxon>
        <taxon>Bivalvulida</taxon>
        <taxon>Platysporina</taxon>
        <taxon>Myxobolidae</taxon>
        <taxon>Thelohanellus</taxon>
    </lineage>
</organism>
<accession>A0A0C2IXH2</accession>
<dbReference type="AlphaFoldDB" id="A0A0C2IXH2"/>
<gene>
    <name evidence="1" type="ORF">RF11_08543</name>
</gene>
<keyword evidence="2" id="KW-1185">Reference proteome</keyword>
<sequence>MLDVVEQVCPEQKNFREVSLSRRTVSRRTKEIAEDLKSRPIRLVSLFEFFSLTLDDIYDIVNTAQFLIFLRGISENFEIAEEMILMEPMNYTTTGEDIFVCDKNALEIMELTWQKMV</sequence>
<evidence type="ECO:0000313" key="1">
    <source>
        <dbReference type="EMBL" id="KII70064.1"/>
    </source>
</evidence>
<dbReference type="PANTHER" id="PTHR45913:SF5">
    <property type="entry name" value="GENERAL TRANSCRIPTION FACTOR II-I REPEAT DOMAIN-CONTAINING PROTEIN 2A-LIKE PROTEIN"/>
    <property type="match status" value="1"/>
</dbReference>
<dbReference type="PANTHER" id="PTHR45913">
    <property type="entry name" value="EPM2A-INTERACTING PROTEIN 1"/>
    <property type="match status" value="1"/>
</dbReference>
<dbReference type="EMBL" id="JWZT01002207">
    <property type="protein sequence ID" value="KII70064.1"/>
    <property type="molecule type" value="Genomic_DNA"/>
</dbReference>
<name>A0A0C2IXH2_THEKT</name>
<reference evidence="1 2" key="1">
    <citation type="journal article" date="2014" name="Genome Biol. Evol.">
        <title>The genome of the myxosporean Thelohanellus kitauei shows adaptations to nutrient acquisition within its fish host.</title>
        <authorList>
            <person name="Yang Y."/>
            <person name="Xiong J."/>
            <person name="Zhou Z."/>
            <person name="Huo F."/>
            <person name="Miao W."/>
            <person name="Ran C."/>
            <person name="Liu Y."/>
            <person name="Zhang J."/>
            <person name="Feng J."/>
            <person name="Wang M."/>
            <person name="Wang M."/>
            <person name="Wang L."/>
            <person name="Yao B."/>
        </authorList>
    </citation>
    <scope>NUCLEOTIDE SEQUENCE [LARGE SCALE GENOMIC DNA]</scope>
    <source>
        <strain evidence="1">Wuqing</strain>
    </source>
</reference>
<dbReference type="OMA" id="MILMEPM"/>
<dbReference type="Proteomes" id="UP000031668">
    <property type="component" value="Unassembled WGS sequence"/>
</dbReference>
<proteinExistence type="predicted"/>
<comment type="caution">
    <text evidence="1">The sequence shown here is derived from an EMBL/GenBank/DDBJ whole genome shotgun (WGS) entry which is preliminary data.</text>
</comment>